<evidence type="ECO:0000259" key="2">
    <source>
        <dbReference type="Pfam" id="PF06985"/>
    </source>
</evidence>
<protein>
    <submittedName>
        <fullName evidence="3">HET-domain-containing protein</fullName>
    </submittedName>
</protein>
<evidence type="ECO:0000313" key="4">
    <source>
        <dbReference type="Proteomes" id="UP001390339"/>
    </source>
</evidence>
<dbReference type="EMBL" id="JAPCWZ010000004">
    <property type="protein sequence ID" value="KAK8867519.1"/>
    <property type="molecule type" value="Genomic_DNA"/>
</dbReference>
<dbReference type="Proteomes" id="UP001390339">
    <property type="component" value="Unassembled WGS sequence"/>
</dbReference>
<feature type="domain" description="Heterokaryon incompatibility" evidence="2">
    <location>
        <begin position="160"/>
        <end position="333"/>
    </location>
</feature>
<proteinExistence type="predicted"/>
<dbReference type="PANTHER" id="PTHR24148">
    <property type="entry name" value="ANKYRIN REPEAT DOMAIN-CONTAINING PROTEIN 39 HOMOLOG-RELATED"/>
    <property type="match status" value="1"/>
</dbReference>
<name>A0ABR2ISF3_9PEZI</name>
<sequence>MPWNQGVPNTGSVGDHEAAVAAQEKHDRSLRTQPMHPSESRPSGHGELTPYVYQPLDESKNEIRLVTIRPGNHDDPIEITMAHVSLNPLIPQTLPKLMSLEEVRRTLPPAWEADQTIHSRFLFWTPDGSPTWVHPNPQINQAAYDSNMHQVPSNTDTPDFEALSYAWGPLNLTASVVVCTDLDKSTAPPPAIFVTPKRSLLRVDNNLFEALQYLRLPDEPRVMWIDALCINQNNFEERGQQVVRMAHIYSRARKVVAWIGPEYDNATRALEGLTYIGSQVEDTTDKYIVPSPEATEPDWWDPETTLPFDDAFWRLLTKLLERPWFWRLWVIQEIHMGNTRSYLKCGTQEIPWSMFQLGIRCLYTKYPCPISNSNMARLETVSRPGTEFLGRLSRVGPLYRYSDPRDIIYGLLSFAPPELLEALHVDYNSDIQTVYTQFFTTYNSLESRSHLLMFACNNLETPEGCSQLWPSWLPDWRDHIIWTCHCLVGVTSAAGLSCGEVKLGSGSNDRLFVQGVILNDAISSQLSDNLEDLTKVVKILTNIAEQGISEEAAEHGNCTSRVDIIEYYIEAVHQGMMANQTYAFTDVPSAKQFREDILQHPNFLMASEERLPSWWGSYRSFIGNIWTGTRLLVTHDGFPVVCDCDVQLGKYVQYIYTILKVLKQQYMTIDTGLSNIWSVDNNVTNVKPGDSIFIPLGCRSPIAIRRVANEEDTFRVVGHVYVGGIMNGEVLLGQIPDPWRVMHDPFYEDWKEGIFYENSETGEVVTTDPRLDQVPLPSEWEAVAWVRRDIDPAICCQFKNKVTGELINYDPRMTSEALIERGVAVQEISLV</sequence>
<evidence type="ECO:0000313" key="3">
    <source>
        <dbReference type="EMBL" id="KAK8867519.1"/>
    </source>
</evidence>
<dbReference type="Pfam" id="PF06985">
    <property type="entry name" value="HET"/>
    <property type="match status" value="1"/>
</dbReference>
<feature type="compositionally biased region" description="Basic and acidic residues" evidence="1">
    <location>
        <begin position="14"/>
        <end position="30"/>
    </location>
</feature>
<reference evidence="3 4" key="1">
    <citation type="journal article" date="2024" name="IMA Fungus">
        <title>Apiospora arundinis, a panoply of carbohydrate-active enzymes and secondary metabolites.</title>
        <authorList>
            <person name="Sorensen T."/>
            <person name="Petersen C."/>
            <person name="Muurmann A.T."/>
            <person name="Christiansen J.V."/>
            <person name="Brundto M.L."/>
            <person name="Overgaard C.K."/>
            <person name="Boysen A.T."/>
            <person name="Wollenberg R.D."/>
            <person name="Larsen T.O."/>
            <person name="Sorensen J.L."/>
            <person name="Nielsen K.L."/>
            <person name="Sondergaard T.E."/>
        </authorList>
    </citation>
    <scope>NUCLEOTIDE SEQUENCE [LARGE SCALE GENOMIC DNA]</scope>
    <source>
        <strain evidence="3 4">AAU 773</strain>
    </source>
</reference>
<keyword evidence="4" id="KW-1185">Reference proteome</keyword>
<dbReference type="InterPro" id="IPR010730">
    <property type="entry name" value="HET"/>
</dbReference>
<organism evidence="3 4">
    <name type="scientific">Apiospora arundinis</name>
    <dbReference type="NCBI Taxonomy" id="335852"/>
    <lineage>
        <taxon>Eukaryota</taxon>
        <taxon>Fungi</taxon>
        <taxon>Dikarya</taxon>
        <taxon>Ascomycota</taxon>
        <taxon>Pezizomycotina</taxon>
        <taxon>Sordariomycetes</taxon>
        <taxon>Xylariomycetidae</taxon>
        <taxon>Amphisphaeriales</taxon>
        <taxon>Apiosporaceae</taxon>
        <taxon>Apiospora</taxon>
    </lineage>
</organism>
<feature type="region of interest" description="Disordered" evidence="1">
    <location>
        <begin position="1"/>
        <end position="50"/>
    </location>
</feature>
<evidence type="ECO:0000256" key="1">
    <source>
        <dbReference type="SAM" id="MobiDB-lite"/>
    </source>
</evidence>
<dbReference type="InterPro" id="IPR052895">
    <property type="entry name" value="HetReg/Transcr_Mod"/>
</dbReference>
<gene>
    <name evidence="3" type="ORF">PGQ11_006097</name>
</gene>
<comment type="caution">
    <text evidence="3">The sequence shown here is derived from an EMBL/GenBank/DDBJ whole genome shotgun (WGS) entry which is preliminary data.</text>
</comment>
<feature type="compositionally biased region" description="Polar residues" evidence="1">
    <location>
        <begin position="1"/>
        <end position="12"/>
    </location>
</feature>
<dbReference type="PANTHER" id="PTHR24148:SF64">
    <property type="entry name" value="HETEROKARYON INCOMPATIBILITY DOMAIN-CONTAINING PROTEIN"/>
    <property type="match status" value="1"/>
</dbReference>
<accession>A0ABR2ISF3</accession>